<name>A0A8X7NAU0_9BASI</name>
<dbReference type="AlphaFoldDB" id="A0A8X7NAU0"/>
<dbReference type="SMART" id="SM00724">
    <property type="entry name" value="TLC"/>
    <property type="match status" value="1"/>
</dbReference>
<feature type="transmembrane region" description="Helical" evidence="6">
    <location>
        <begin position="147"/>
        <end position="165"/>
    </location>
</feature>
<organism evidence="8 9">
    <name type="scientific">Tilletia walkeri</name>
    <dbReference type="NCBI Taxonomy" id="117179"/>
    <lineage>
        <taxon>Eukaryota</taxon>
        <taxon>Fungi</taxon>
        <taxon>Dikarya</taxon>
        <taxon>Basidiomycota</taxon>
        <taxon>Ustilaginomycotina</taxon>
        <taxon>Exobasidiomycetes</taxon>
        <taxon>Tilletiales</taxon>
        <taxon>Tilletiaceae</taxon>
        <taxon>Tilletia</taxon>
    </lineage>
</organism>
<dbReference type="EMBL" id="LWDG02000116">
    <property type="protein sequence ID" value="KAE8269000.1"/>
    <property type="molecule type" value="Genomic_DNA"/>
</dbReference>
<evidence type="ECO:0000256" key="1">
    <source>
        <dbReference type="ARBA" id="ARBA00004141"/>
    </source>
</evidence>
<dbReference type="InterPro" id="IPR050846">
    <property type="entry name" value="TLCD"/>
</dbReference>
<dbReference type="InterPro" id="IPR006634">
    <property type="entry name" value="TLC-dom"/>
</dbReference>
<keyword evidence="2 5" id="KW-0812">Transmembrane</keyword>
<dbReference type="Proteomes" id="UP000078113">
    <property type="component" value="Unassembled WGS sequence"/>
</dbReference>
<dbReference type="GO" id="GO:0016020">
    <property type="term" value="C:membrane"/>
    <property type="evidence" value="ECO:0007669"/>
    <property type="project" value="UniProtKB-SubCell"/>
</dbReference>
<dbReference type="GO" id="GO:0055088">
    <property type="term" value="P:lipid homeostasis"/>
    <property type="evidence" value="ECO:0007669"/>
    <property type="project" value="TreeGrafter"/>
</dbReference>
<protein>
    <recommendedName>
        <fullName evidence="7">TLC domain-containing protein</fullName>
    </recommendedName>
</protein>
<evidence type="ECO:0000313" key="8">
    <source>
        <dbReference type="EMBL" id="KAE8269000.1"/>
    </source>
</evidence>
<dbReference type="PANTHER" id="PTHR13439:SF0">
    <property type="entry name" value="TOPOISOMERASE I DAMAGE AFFECTED PROTEIN 4"/>
    <property type="match status" value="1"/>
</dbReference>
<comment type="subcellular location">
    <subcellularLocation>
        <location evidence="1">Membrane</location>
        <topology evidence="1">Multi-pass membrane protein</topology>
    </subcellularLocation>
</comment>
<feature type="domain" description="TLC" evidence="7">
    <location>
        <begin position="71"/>
        <end position="276"/>
    </location>
</feature>
<proteinExistence type="predicted"/>
<dbReference type="GO" id="GO:0005783">
    <property type="term" value="C:endoplasmic reticulum"/>
    <property type="evidence" value="ECO:0007669"/>
    <property type="project" value="TreeGrafter"/>
</dbReference>
<feature type="transmembrane region" description="Helical" evidence="6">
    <location>
        <begin position="40"/>
        <end position="57"/>
    </location>
</feature>
<dbReference type="PANTHER" id="PTHR13439">
    <property type="entry name" value="CT120 PROTEIN"/>
    <property type="match status" value="1"/>
</dbReference>
<evidence type="ECO:0000256" key="6">
    <source>
        <dbReference type="SAM" id="Phobius"/>
    </source>
</evidence>
<evidence type="ECO:0000256" key="4">
    <source>
        <dbReference type="ARBA" id="ARBA00023136"/>
    </source>
</evidence>
<comment type="caution">
    <text evidence="8">The sequence shown here is derived from an EMBL/GenBank/DDBJ whole genome shotgun (WGS) entry which is preliminary data.</text>
</comment>
<feature type="transmembrane region" description="Helical" evidence="6">
    <location>
        <begin position="201"/>
        <end position="227"/>
    </location>
</feature>
<reference evidence="8" key="2">
    <citation type="journal article" date="2019" name="IMA Fungus">
        <title>Genome sequencing and comparison of five Tilletia species to identify candidate genes for the detection of regulated species infecting wheat.</title>
        <authorList>
            <person name="Nguyen H.D.T."/>
            <person name="Sultana T."/>
            <person name="Kesanakurti P."/>
            <person name="Hambleton S."/>
        </authorList>
    </citation>
    <scope>NUCLEOTIDE SEQUENCE</scope>
    <source>
        <strain evidence="8">DAOMC 236422</strain>
    </source>
</reference>
<keyword evidence="9" id="KW-1185">Reference proteome</keyword>
<evidence type="ECO:0000259" key="7">
    <source>
        <dbReference type="PROSITE" id="PS50922"/>
    </source>
</evidence>
<dbReference type="Pfam" id="PF03798">
    <property type="entry name" value="TRAM_LAG1_CLN8"/>
    <property type="match status" value="1"/>
</dbReference>
<evidence type="ECO:0000256" key="2">
    <source>
        <dbReference type="ARBA" id="ARBA00022692"/>
    </source>
</evidence>
<keyword evidence="3 6" id="KW-1133">Transmembrane helix</keyword>
<feature type="transmembrane region" description="Helical" evidence="6">
    <location>
        <begin position="78"/>
        <end position="98"/>
    </location>
</feature>
<evidence type="ECO:0000256" key="5">
    <source>
        <dbReference type="PROSITE-ProRule" id="PRU00205"/>
    </source>
</evidence>
<keyword evidence="4 5" id="KW-0472">Membrane</keyword>
<feature type="transmembrane region" description="Helical" evidence="6">
    <location>
        <begin position="247"/>
        <end position="264"/>
    </location>
</feature>
<accession>A0A8X7NAU0</accession>
<feature type="transmembrane region" description="Helical" evidence="6">
    <location>
        <begin position="124"/>
        <end position="142"/>
    </location>
</feature>
<gene>
    <name evidence="8" type="ORF">A4X09_0g3341</name>
</gene>
<sequence length="323" mass="36722">MADLISQSWTAFSHELTTLSAPLCAQLGISKLANHLPTTVLSLLFFLSLQYVSRFLSPIIFPQSYKKLKPITKTSWDVHWVAFVHAAIITPLAAIQWYKVTTGTDKQPLRIDRTYGYDPEVGEVYAIALGYFIWDAWVSILYDGPGFIAHGLVAMTAFILVYRPVFMYDGLAFLLWELSTPFLNIHWFLDKMGKTGSTLQLVNAFFLLSTYVFARLTFGLYNSYHFFAHVLFPPSPHVPPLPGHVKYFYLIGNVILNSLNFFWFRAMIRAIQKRFQATPEADHEGVLDYKEVAKGKQKVKVAVKGNNDAQIEREAGVARPKKE</sequence>
<reference evidence="8" key="1">
    <citation type="submission" date="2016-04" db="EMBL/GenBank/DDBJ databases">
        <authorList>
            <person name="Nguyen H.D."/>
            <person name="Samba Siva P."/>
            <person name="Cullis J."/>
            <person name="Levesque C.A."/>
            <person name="Hambleton S."/>
        </authorList>
    </citation>
    <scope>NUCLEOTIDE SEQUENCE</scope>
    <source>
        <strain evidence="8">DAOMC 236422</strain>
    </source>
</reference>
<evidence type="ECO:0000256" key="3">
    <source>
        <dbReference type="ARBA" id="ARBA00022989"/>
    </source>
</evidence>
<evidence type="ECO:0000313" key="9">
    <source>
        <dbReference type="Proteomes" id="UP000078113"/>
    </source>
</evidence>
<dbReference type="PROSITE" id="PS50922">
    <property type="entry name" value="TLC"/>
    <property type="match status" value="1"/>
</dbReference>